<comment type="similarity">
    <text evidence="2">Belongs to the ZC3H14 family.</text>
</comment>
<keyword evidence="4" id="KW-0677">Repeat</keyword>
<dbReference type="Pfam" id="PF11517">
    <property type="entry name" value="Nab2"/>
    <property type="match status" value="1"/>
</dbReference>
<dbReference type="PANTHER" id="PTHR14738:SF29">
    <property type="entry name" value="ZINC FINGER CCCH DOMAIN-CONTAINING PROTEIN 14"/>
    <property type="match status" value="1"/>
</dbReference>
<feature type="compositionally biased region" description="Low complexity" evidence="8">
    <location>
        <begin position="84"/>
        <end position="140"/>
    </location>
</feature>
<organism evidence="12 13">
    <name type="scientific">Pichia kudriavzevii</name>
    <name type="common">Yeast</name>
    <name type="synonym">Issatchenkia orientalis</name>
    <dbReference type="NCBI Taxonomy" id="4909"/>
    <lineage>
        <taxon>Eukaryota</taxon>
        <taxon>Fungi</taxon>
        <taxon>Dikarya</taxon>
        <taxon>Ascomycota</taxon>
        <taxon>Saccharomycotina</taxon>
        <taxon>Pichiomycetes</taxon>
        <taxon>Pichiales</taxon>
        <taxon>Pichiaceae</taxon>
        <taxon>Pichia</taxon>
    </lineage>
</organism>
<keyword evidence="13" id="KW-1185">Reference proteome</keyword>
<keyword evidence="6" id="KW-0862">Zinc</keyword>
<evidence type="ECO:0000256" key="1">
    <source>
        <dbReference type="ARBA" id="ARBA00004123"/>
    </source>
</evidence>
<dbReference type="KEGG" id="pkz:C5L36_0A09380"/>
<evidence type="ECO:0000259" key="9">
    <source>
        <dbReference type="Pfam" id="PF11517"/>
    </source>
</evidence>
<evidence type="ECO:0000256" key="6">
    <source>
        <dbReference type="ARBA" id="ARBA00022833"/>
    </source>
</evidence>
<dbReference type="GO" id="GO:0043488">
    <property type="term" value="P:regulation of mRNA stability"/>
    <property type="evidence" value="ECO:0007669"/>
    <property type="project" value="InterPro"/>
</dbReference>
<evidence type="ECO:0000259" key="11">
    <source>
        <dbReference type="Pfam" id="PF21803"/>
    </source>
</evidence>
<dbReference type="GO" id="GO:0005737">
    <property type="term" value="C:cytoplasm"/>
    <property type="evidence" value="ECO:0007669"/>
    <property type="project" value="TreeGrafter"/>
</dbReference>
<dbReference type="Pfam" id="PF21457">
    <property type="entry name" value="zf-CCCH_2-like_3"/>
    <property type="match status" value="1"/>
</dbReference>
<feature type="domain" description="RNA-binding Nab2-type zinc finger" evidence="10">
    <location>
        <begin position="279"/>
        <end position="307"/>
    </location>
</feature>
<dbReference type="GO" id="GO:0005634">
    <property type="term" value="C:nucleus"/>
    <property type="evidence" value="ECO:0007669"/>
    <property type="project" value="UniProtKB-SubCell"/>
</dbReference>
<feature type="region of interest" description="Disordered" evidence="8">
    <location>
        <begin position="84"/>
        <end position="145"/>
    </location>
</feature>
<dbReference type="InterPro" id="IPR040366">
    <property type="entry name" value="Nab2/ZC3H14"/>
</dbReference>
<dbReference type="AlphaFoldDB" id="A0A2U9QZB4"/>
<protein>
    <submittedName>
        <fullName evidence="12">Uncharacterized protein</fullName>
    </submittedName>
</protein>
<proteinExistence type="inferred from homology"/>
<dbReference type="InterPro" id="IPR048410">
    <property type="entry name" value="Znf-CCCH_2-like_3"/>
</dbReference>
<evidence type="ECO:0000313" key="13">
    <source>
        <dbReference type="Proteomes" id="UP000249293"/>
    </source>
</evidence>
<keyword evidence="7" id="KW-0539">Nucleus</keyword>
<dbReference type="Proteomes" id="UP000249293">
    <property type="component" value="Chromosome 1"/>
</dbReference>
<dbReference type="VEuPathDB" id="FungiDB:C5L36_0A09380"/>
<evidence type="ECO:0000313" key="12">
    <source>
        <dbReference type="EMBL" id="AWU74346.1"/>
    </source>
</evidence>
<evidence type="ECO:0000256" key="8">
    <source>
        <dbReference type="SAM" id="MobiDB-lite"/>
    </source>
</evidence>
<evidence type="ECO:0000256" key="2">
    <source>
        <dbReference type="ARBA" id="ARBA00008423"/>
    </source>
</evidence>
<gene>
    <name evidence="12" type="ORF">C5L36_0A09380</name>
</gene>
<dbReference type="FunFam" id="4.10.1000.40:FF:000003">
    <property type="entry name" value="Nuclear polyadenylated RNA-binding protein NAB2"/>
    <property type="match status" value="1"/>
</dbReference>
<accession>A0A2U9QZB4</accession>
<dbReference type="RefSeq" id="XP_029319823.1">
    <property type="nucleotide sequence ID" value="XM_029463963.1"/>
</dbReference>
<dbReference type="PANTHER" id="PTHR14738">
    <property type="entry name" value="ZINC FINGER CCCH DOMAIN-CONTAINING PROTEIN 14"/>
    <property type="match status" value="1"/>
</dbReference>
<dbReference type="OrthoDB" id="438553at2759"/>
<dbReference type="GeneID" id="40382056"/>
<feature type="domain" description="Nuclear abundant poly(A) RNA-binding protein Nab2 N-terminal" evidence="9">
    <location>
        <begin position="12"/>
        <end position="106"/>
    </location>
</feature>
<feature type="compositionally biased region" description="Polar residues" evidence="8">
    <location>
        <begin position="200"/>
        <end position="218"/>
    </location>
</feature>
<feature type="region of interest" description="Disordered" evidence="8">
    <location>
        <begin position="200"/>
        <end position="227"/>
    </location>
</feature>
<comment type="subcellular location">
    <subcellularLocation>
        <location evidence="1">Nucleus</location>
    </subcellularLocation>
</comment>
<feature type="domain" description="Nab2 type CCCH zinc finger 4" evidence="11">
    <location>
        <begin position="351"/>
        <end position="379"/>
    </location>
</feature>
<evidence type="ECO:0000259" key="10">
    <source>
        <dbReference type="Pfam" id="PF21457"/>
    </source>
</evidence>
<dbReference type="GO" id="GO:0008143">
    <property type="term" value="F:poly(A) binding"/>
    <property type="evidence" value="ECO:0007669"/>
    <property type="project" value="InterPro"/>
</dbReference>
<keyword evidence="5" id="KW-0863">Zinc-finger</keyword>
<dbReference type="STRING" id="4909.A0A2U9QZB4"/>
<dbReference type="InterPro" id="IPR049017">
    <property type="entry name" value="Nab2_Znf4"/>
</dbReference>
<evidence type="ECO:0000256" key="5">
    <source>
        <dbReference type="ARBA" id="ARBA00022771"/>
    </source>
</evidence>
<name>A0A2U9QZB4_PICKU</name>
<reference evidence="12 13" key="1">
    <citation type="submission" date="2018-06" db="EMBL/GenBank/DDBJ databases">
        <title>Population genomics shows no distinction between pathogenic Candida krusei and environmental Pichia kudriavzevii: One species, four names.</title>
        <authorList>
            <person name="Douglass A.P."/>
            <person name="Offei B."/>
            <person name="Braun-Galleani S."/>
            <person name="Coughlan A.Y."/>
            <person name="Martos A."/>
            <person name="Ortiz-Merino R.A."/>
            <person name="Byrne K.P."/>
            <person name="Wolfe K.H."/>
        </authorList>
    </citation>
    <scope>NUCLEOTIDE SEQUENCE [LARGE SCALE GENOMIC DNA]</scope>
    <source>
        <strain evidence="12 13">CBS573</strain>
    </source>
</reference>
<dbReference type="InterPro" id="IPR043094">
    <property type="entry name" value="Nab2/ZC3H14_N_sf"/>
</dbReference>
<dbReference type="Pfam" id="PF21803">
    <property type="entry name" value="Nab2-zf4"/>
    <property type="match status" value="1"/>
</dbReference>
<sequence length="520" mass="58467">MSVQEFKPDSELGQRLKQQIAAKLASLNTEDPAYVAEFLLVLISNNRTRVEIVEEFTSLFGNIIDERFVQDVMDEINNNLNGNQMQQSQQLQHSEQQQLQQQQQEQQQQQQQQAAPVQSFQPAQSAFMPQQGQQTPAQAQKISFAPQTGTAQSAFAGQQFNIPSFPKSMESGDNMMIDGAGNRETRFSENLQRNFRNQADNSSSRFNFTKNNRGSSFKNTRGGRNLNNRRQQDLHKMIEKSLDNNVDQTTTFVSKVPTERCKDFPHCSNRLCQFGHPTKVCRNFPNCPNQNQTCPFLHPGEDDALFKEFERVREAKQQQRNQSRSNTGIILCKFGAICSKELCPFGHPTPANKDAKVTILQWCVDNKECKDPTCPRAHSSPNYSAQSQFNVGGSQAAPGSVPNIEKTLEQCKFGQYCKNIRCPKRHATSSVLCRNGAQCTRIDCTFNHPLNEVCKYGVNCTNLNCAYQHPEGRQISAAGATPTGNKVWINGQTQNTGTTSQRQFAVPENHVFEQAPPQQS</sequence>
<evidence type="ECO:0000256" key="3">
    <source>
        <dbReference type="ARBA" id="ARBA00022723"/>
    </source>
</evidence>
<dbReference type="Gene3D" id="1.10.340.40">
    <property type="entry name" value="Nuclear abundant poly(A) RNA-bind protein 2, N-terminal domain"/>
    <property type="match status" value="1"/>
</dbReference>
<dbReference type="Pfam" id="PF14608">
    <property type="entry name" value="zf-CCCH_2"/>
    <property type="match status" value="5"/>
</dbReference>
<dbReference type="GO" id="GO:0008270">
    <property type="term" value="F:zinc ion binding"/>
    <property type="evidence" value="ECO:0007669"/>
    <property type="project" value="UniProtKB-KW"/>
</dbReference>
<dbReference type="InterPro" id="IPR021083">
    <property type="entry name" value="Nab2_N"/>
</dbReference>
<evidence type="ECO:0000256" key="7">
    <source>
        <dbReference type="ARBA" id="ARBA00023242"/>
    </source>
</evidence>
<keyword evidence="3" id="KW-0479">Metal-binding</keyword>
<dbReference type="Gene3D" id="4.10.1000.40">
    <property type="match status" value="3"/>
</dbReference>
<dbReference type="EMBL" id="CP028773">
    <property type="protein sequence ID" value="AWU74346.1"/>
    <property type="molecule type" value="Genomic_DNA"/>
</dbReference>
<evidence type="ECO:0000256" key="4">
    <source>
        <dbReference type="ARBA" id="ARBA00022737"/>
    </source>
</evidence>